<dbReference type="InterPro" id="IPR005829">
    <property type="entry name" value="Sugar_transporter_CS"/>
</dbReference>
<feature type="transmembrane region" description="Helical" evidence="9">
    <location>
        <begin position="297"/>
        <end position="319"/>
    </location>
</feature>
<evidence type="ECO:0000256" key="5">
    <source>
        <dbReference type="ARBA" id="ARBA00022475"/>
    </source>
</evidence>
<evidence type="ECO:0000256" key="4">
    <source>
        <dbReference type="ARBA" id="ARBA00022448"/>
    </source>
</evidence>
<feature type="transmembrane region" description="Helical" evidence="9">
    <location>
        <begin position="155"/>
        <end position="175"/>
    </location>
</feature>
<protein>
    <submittedName>
        <fullName evidence="11">Multidrug effflux MFS transporter</fullName>
    </submittedName>
</protein>
<dbReference type="NCBIfam" id="TIGR00710">
    <property type="entry name" value="efflux_Bcr_CflA"/>
    <property type="match status" value="1"/>
</dbReference>
<evidence type="ECO:0000256" key="3">
    <source>
        <dbReference type="ARBA" id="ARBA00007520"/>
    </source>
</evidence>
<feature type="transmembrane region" description="Helical" evidence="9">
    <location>
        <begin position="269"/>
        <end position="291"/>
    </location>
</feature>
<gene>
    <name evidence="11" type="ORF">TEK04_09750</name>
</gene>
<dbReference type="InterPro" id="IPR011701">
    <property type="entry name" value="MFS"/>
</dbReference>
<feature type="transmembrane region" description="Helical" evidence="9">
    <location>
        <begin position="124"/>
        <end position="143"/>
    </location>
</feature>
<dbReference type="PANTHER" id="PTHR23502">
    <property type="entry name" value="MAJOR FACILITATOR SUPERFAMILY"/>
    <property type="match status" value="1"/>
</dbReference>
<comment type="caution">
    <text evidence="11">The sequence shown here is derived from an EMBL/GenBank/DDBJ whole genome shotgun (WGS) entry which is preliminary data.</text>
</comment>
<dbReference type="RefSeq" id="WP_336404143.1">
    <property type="nucleotide sequence ID" value="NZ_JBAPLU010000008.1"/>
</dbReference>
<keyword evidence="7 9" id="KW-1133">Transmembrane helix</keyword>
<dbReference type="PROSITE" id="PS50850">
    <property type="entry name" value="MFS"/>
    <property type="match status" value="1"/>
</dbReference>
<evidence type="ECO:0000259" key="10">
    <source>
        <dbReference type="PROSITE" id="PS50850"/>
    </source>
</evidence>
<comment type="similarity">
    <text evidence="3">Belongs to the major facilitator superfamily. TCR/Tet family.</text>
</comment>
<evidence type="ECO:0000256" key="9">
    <source>
        <dbReference type="SAM" id="Phobius"/>
    </source>
</evidence>
<dbReference type="EMBL" id="JBAPLU010000008">
    <property type="protein sequence ID" value="MEI4272006.1"/>
    <property type="molecule type" value="Genomic_DNA"/>
</dbReference>
<evidence type="ECO:0000313" key="11">
    <source>
        <dbReference type="EMBL" id="MEI4272006.1"/>
    </source>
</evidence>
<dbReference type="Gene3D" id="1.20.1720.10">
    <property type="entry name" value="Multidrug resistance protein D"/>
    <property type="match status" value="1"/>
</dbReference>
<keyword evidence="5" id="KW-1003">Cell membrane</keyword>
<feature type="domain" description="Major facilitator superfamily (MFS) profile" evidence="10">
    <location>
        <begin position="1"/>
        <end position="384"/>
    </location>
</feature>
<feature type="transmembrane region" description="Helical" evidence="9">
    <location>
        <begin position="67"/>
        <end position="89"/>
    </location>
</feature>
<evidence type="ECO:0000256" key="8">
    <source>
        <dbReference type="ARBA" id="ARBA00023136"/>
    </source>
</evidence>
<feature type="transmembrane region" description="Helical" evidence="9">
    <location>
        <begin position="358"/>
        <end position="381"/>
    </location>
</feature>
<dbReference type="InterPro" id="IPR020846">
    <property type="entry name" value="MFS_dom"/>
</dbReference>
<evidence type="ECO:0000256" key="2">
    <source>
        <dbReference type="ARBA" id="ARBA00006236"/>
    </source>
</evidence>
<name>A0ABU8DT32_9ACTN</name>
<dbReference type="PRINTS" id="PR01035">
    <property type="entry name" value="TCRTETA"/>
</dbReference>
<keyword evidence="6 9" id="KW-0812">Transmembrane</keyword>
<accession>A0ABU8DT32</accession>
<keyword evidence="12" id="KW-1185">Reference proteome</keyword>
<evidence type="ECO:0000256" key="7">
    <source>
        <dbReference type="ARBA" id="ARBA00022989"/>
    </source>
</evidence>
<feature type="transmembrane region" description="Helical" evidence="9">
    <location>
        <begin position="331"/>
        <end position="352"/>
    </location>
</feature>
<feature type="transmembrane region" description="Helical" evidence="9">
    <location>
        <begin position="95"/>
        <end position="112"/>
    </location>
</feature>
<feature type="transmembrane region" description="Helical" evidence="9">
    <location>
        <begin position="34"/>
        <end position="55"/>
    </location>
</feature>
<keyword evidence="8 9" id="KW-0472">Membrane</keyword>
<evidence type="ECO:0000256" key="6">
    <source>
        <dbReference type="ARBA" id="ARBA00022692"/>
    </source>
</evidence>
<dbReference type="SUPFAM" id="SSF103473">
    <property type="entry name" value="MFS general substrate transporter"/>
    <property type="match status" value="1"/>
</dbReference>
<reference evidence="11 12" key="1">
    <citation type="submission" date="2024-03" db="EMBL/GenBank/DDBJ databases">
        <title>Draft genome sequence of Klenkia sp. LSe6-5.</title>
        <authorList>
            <person name="Duangmal K."/>
            <person name="Chantavorakit T."/>
        </authorList>
    </citation>
    <scope>NUCLEOTIDE SEQUENCE [LARGE SCALE GENOMIC DNA]</scope>
    <source>
        <strain evidence="11 12">LSe6-5</strain>
    </source>
</reference>
<feature type="transmembrane region" description="Helical" evidence="9">
    <location>
        <begin position="242"/>
        <end position="262"/>
    </location>
</feature>
<dbReference type="PANTHER" id="PTHR23502:SF132">
    <property type="entry name" value="POLYAMINE TRANSPORTER 2-RELATED"/>
    <property type="match status" value="1"/>
</dbReference>
<dbReference type="CDD" id="cd17320">
    <property type="entry name" value="MFS_MdfA_MDR_like"/>
    <property type="match status" value="1"/>
</dbReference>
<sequence>MLLLGALSAFGPLSMDLYLPALPSLETEFGSGQGAAQLTLTSVAVGLAAGQLVAGPLSDRFGRRVPVLVGVAAYTLASVLCALSPSVWVLVGVRLLQGLAGAAGIVLARAIIRDTTEGVAAARAFALLASIGGAAPVLAPVLGGQLLRVTDWRGVFGALAIIGLVLLVAAAWRLPETLAPHHRVRGGARASVRNARELLGRPTFRNAVLAQGLGFGVLFTYISTSSFVLQGGYGLTPVQFSLVFAANGTGIVLVGQLSRAVVARTGPRALLRAGLVLQLLTGAGLLVAAVAGAGLPVVLPLLALAVSATGLVLPNATAVAMSGAARTAGTAAALVGAAQFAVAGVGAPLAGLGAAGTLLPMAVVMAGYATLGTVAALRLPADNAALLPSQR</sequence>
<dbReference type="InterPro" id="IPR004812">
    <property type="entry name" value="Efflux_drug-R_Bcr/CmlA"/>
</dbReference>
<organism evidence="11 12">
    <name type="scientific">Klenkia sesuvii</name>
    <dbReference type="NCBI Taxonomy" id="3103137"/>
    <lineage>
        <taxon>Bacteria</taxon>
        <taxon>Bacillati</taxon>
        <taxon>Actinomycetota</taxon>
        <taxon>Actinomycetes</taxon>
        <taxon>Geodermatophilales</taxon>
        <taxon>Geodermatophilaceae</taxon>
        <taxon>Klenkia</taxon>
    </lineage>
</organism>
<keyword evidence="4" id="KW-0813">Transport</keyword>
<comment type="subcellular location">
    <subcellularLocation>
        <location evidence="1">Cell membrane</location>
        <topology evidence="1">Multi-pass membrane protein</topology>
    </subcellularLocation>
</comment>
<dbReference type="Pfam" id="PF07690">
    <property type="entry name" value="MFS_1"/>
    <property type="match status" value="1"/>
</dbReference>
<dbReference type="Proteomes" id="UP001361570">
    <property type="component" value="Unassembled WGS sequence"/>
</dbReference>
<dbReference type="PROSITE" id="PS00216">
    <property type="entry name" value="SUGAR_TRANSPORT_1"/>
    <property type="match status" value="1"/>
</dbReference>
<comment type="similarity">
    <text evidence="2">Belongs to the major facilitator superfamily. Bcr/CmlA family.</text>
</comment>
<proteinExistence type="inferred from homology"/>
<dbReference type="InterPro" id="IPR001958">
    <property type="entry name" value="Tet-R_TetA/multi-R_MdtG-like"/>
</dbReference>
<evidence type="ECO:0000256" key="1">
    <source>
        <dbReference type="ARBA" id="ARBA00004651"/>
    </source>
</evidence>
<feature type="transmembrane region" description="Helical" evidence="9">
    <location>
        <begin position="203"/>
        <end position="222"/>
    </location>
</feature>
<evidence type="ECO:0000313" key="12">
    <source>
        <dbReference type="Proteomes" id="UP001361570"/>
    </source>
</evidence>
<dbReference type="InterPro" id="IPR036259">
    <property type="entry name" value="MFS_trans_sf"/>
</dbReference>